<feature type="compositionally biased region" description="Pro residues" evidence="1">
    <location>
        <begin position="89"/>
        <end position="103"/>
    </location>
</feature>
<dbReference type="Proteomes" id="UP000460290">
    <property type="component" value="Unassembled WGS sequence"/>
</dbReference>
<evidence type="ECO:0000256" key="1">
    <source>
        <dbReference type="SAM" id="MobiDB-lite"/>
    </source>
</evidence>
<evidence type="ECO:0000313" key="2">
    <source>
        <dbReference type="EMBL" id="MXO82225.1"/>
    </source>
</evidence>
<evidence type="ECO:0000313" key="3">
    <source>
        <dbReference type="Proteomes" id="UP000460290"/>
    </source>
</evidence>
<dbReference type="OrthoDB" id="7605681at2"/>
<sequence>MAQLITIREAGQRKLLTAALGTTLIGSMASFAAVEFFPNGGKSNGGGASEEEQSGKESSDEDFGEARATDPTGAGNRDTGEADSDTPSSPVPDLAPTPTPSPSTPAVAAEDEMPACTMAPPPEFAAWAETNLGPRPNFACALEAKYPGCVADIQSRGEGATVGSEAAECARKITEFRRPTISKVYEFKDPYDRKIDEIAPSLSSPQTEIDQNRREYLCAEIKRLNGPQWQKFNALAKRSSRDAELCYSDARCGSGSIAAPSSDTGIDPEELGVCQNTATP</sequence>
<dbReference type="EMBL" id="WTYZ01000001">
    <property type="protein sequence ID" value="MXO82225.1"/>
    <property type="molecule type" value="Genomic_DNA"/>
</dbReference>
<feature type="compositionally biased region" description="Basic and acidic residues" evidence="1">
    <location>
        <begin position="53"/>
        <end position="68"/>
    </location>
</feature>
<organism evidence="2 3">
    <name type="scientific">Pontixanthobacter aestiaquae</name>
    <dbReference type="NCBI Taxonomy" id="1509367"/>
    <lineage>
        <taxon>Bacteria</taxon>
        <taxon>Pseudomonadati</taxon>
        <taxon>Pseudomonadota</taxon>
        <taxon>Alphaproteobacteria</taxon>
        <taxon>Sphingomonadales</taxon>
        <taxon>Erythrobacteraceae</taxon>
        <taxon>Pontixanthobacter</taxon>
    </lineage>
</organism>
<feature type="region of interest" description="Disordered" evidence="1">
    <location>
        <begin position="38"/>
        <end position="110"/>
    </location>
</feature>
<name>A0A844Z2R3_9SPHN</name>
<protein>
    <submittedName>
        <fullName evidence="2">Uncharacterized protein</fullName>
    </submittedName>
</protein>
<keyword evidence="3" id="KW-1185">Reference proteome</keyword>
<feature type="region of interest" description="Disordered" evidence="1">
    <location>
        <begin position="256"/>
        <end position="280"/>
    </location>
</feature>
<dbReference type="RefSeq" id="WP_160612557.1">
    <property type="nucleotide sequence ID" value="NZ_JAUFQM010000001.1"/>
</dbReference>
<comment type="caution">
    <text evidence="2">The sequence shown here is derived from an EMBL/GenBank/DDBJ whole genome shotgun (WGS) entry which is preliminary data.</text>
</comment>
<reference evidence="2 3" key="1">
    <citation type="submission" date="2019-12" db="EMBL/GenBank/DDBJ databases">
        <title>Genomic-based taxomic classification of the family Erythrobacteraceae.</title>
        <authorList>
            <person name="Xu L."/>
        </authorList>
    </citation>
    <scope>NUCLEOTIDE SEQUENCE [LARGE SCALE GENOMIC DNA]</scope>
    <source>
        <strain evidence="2 3">KCTC 42006</strain>
    </source>
</reference>
<accession>A0A844Z2R3</accession>
<proteinExistence type="predicted"/>
<dbReference type="AlphaFoldDB" id="A0A844Z2R3"/>
<gene>
    <name evidence="2" type="ORF">GRI35_02400</name>
</gene>